<organism evidence="1">
    <name type="scientific">marine sediment metagenome</name>
    <dbReference type="NCBI Taxonomy" id="412755"/>
    <lineage>
        <taxon>unclassified sequences</taxon>
        <taxon>metagenomes</taxon>
        <taxon>ecological metagenomes</taxon>
    </lineage>
</organism>
<comment type="caution">
    <text evidence="1">The sequence shown here is derived from an EMBL/GenBank/DDBJ whole genome shotgun (WGS) entry which is preliminary data.</text>
</comment>
<sequence length="110" mass="12614">MNEPRYQGEMELKEARKVLGITNEGIEVLIESGELHETGRVGYVGGKRRWVRMLFKHEIARLMSQCWYPKGVGFDIFGECGECPYCLMQTVEAKGKEQGRTDEKATNKVR</sequence>
<name>A0A0F8X3G9_9ZZZZ</name>
<dbReference type="EMBL" id="LAZR01061496">
    <property type="protein sequence ID" value="KKK63473.1"/>
    <property type="molecule type" value="Genomic_DNA"/>
</dbReference>
<accession>A0A0F8X3G9</accession>
<reference evidence="1" key="1">
    <citation type="journal article" date="2015" name="Nature">
        <title>Complex archaea that bridge the gap between prokaryotes and eukaryotes.</title>
        <authorList>
            <person name="Spang A."/>
            <person name="Saw J.H."/>
            <person name="Jorgensen S.L."/>
            <person name="Zaremba-Niedzwiedzka K."/>
            <person name="Martijn J."/>
            <person name="Lind A.E."/>
            <person name="van Eijk R."/>
            <person name="Schleper C."/>
            <person name="Guy L."/>
            <person name="Ettema T.J."/>
        </authorList>
    </citation>
    <scope>NUCLEOTIDE SEQUENCE</scope>
</reference>
<dbReference type="AlphaFoldDB" id="A0A0F8X3G9"/>
<gene>
    <name evidence="1" type="ORF">LCGC14_2993920</name>
</gene>
<evidence type="ECO:0000313" key="1">
    <source>
        <dbReference type="EMBL" id="KKK63473.1"/>
    </source>
</evidence>
<protein>
    <submittedName>
        <fullName evidence="1">Uncharacterized protein</fullName>
    </submittedName>
</protein>
<proteinExistence type="predicted"/>